<protein>
    <submittedName>
        <fullName evidence="2">Amino acid adenylation domain-containing protein</fullName>
    </submittedName>
</protein>
<dbReference type="Pfam" id="PF13193">
    <property type="entry name" value="AMP-binding_C"/>
    <property type="match status" value="1"/>
</dbReference>
<dbReference type="InterPro" id="IPR009081">
    <property type="entry name" value="PP-bd_ACP"/>
</dbReference>
<reference evidence="2 3" key="1">
    <citation type="submission" date="2020-08" db="EMBL/GenBank/DDBJ databases">
        <title>Genomic Encyclopedia of Type Strains, Phase IV (KMG-IV): sequencing the most valuable type-strain genomes for metagenomic binning, comparative biology and taxonomic classification.</title>
        <authorList>
            <person name="Goeker M."/>
        </authorList>
    </citation>
    <scope>NUCLEOTIDE SEQUENCE [LARGE SCALE GENOMIC DNA]</scope>
    <source>
        <strain evidence="2 3">DSM 22198</strain>
    </source>
</reference>
<keyword evidence="3" id="KW-1185">Reference proteome</keyword>
<organism evidence="2 3">
    <name type="scientific">Nitrospirillum iridis</name>
    <dbReference type="NCBI Taxonomy" id="765888"/>
    <lineage>
        <taxon>Bacteria</taxon>
        <taxon>Pseudomonadati</taxon>
        <taxon>Pseudomonadota</taxon>
        <taxon>Alphaproteobacteria</taxon>
        <taxon>Rhodospirillales</taxon>
        <taxon>Azospirillaceae</taxon>
        <taxon>Nitrospirillum</taxon>
    </lineage>
</organism>
<dbReference type="GO" id="GO:0031177">
    <property type="term" value="F:phosphopantetheine binding"/>
    <property type="evidence" value="ECO:0007669"/>
    <property type="project" value="TreeGrafter"/>
</dbReference>
<sequence length="601" mass="64691">MNGPFHSTKLLIDRFDEQALRRPEAIAVVDQGVTLTYAQLLARARGLAAQLCARGIGPGSRVGVLVGRSVDLVVTIVAVGYTGAAYVPLDVDCPPDRARFVLTDAKVSLIVTDQPLGEQLGMAALPPAGSAEGGGGSDLTSRSAPNSNDPAYIIYTSGSTGQPKGVLVSHGNAARLFDATKSYYDFGPEDVWLLFHSIAFDFSVWELWGALAHGGRLVVVPYIVSRSGRELIALVASEGVTILNLTPSGFRQLVADIVLDELVLPDLRWLIFAGEPLAPVMLTKWCDRFGDKHPQIANMYGITETTVHSAFRRIRAPDLLVPRSPIGRPIDDTTITLRDAEGRLVGPGEIGEIWVHGPGVALGYLDRPELTASRFFTEGPGALFDTYRSGDLAAWNAEGELEYHGRMDDQIKLRGYRIELGEIEHRIRLAWPGCEAAVIVSGEGSEAQLAAFMTVADGKMIASTEIRQALAPHLPSYMMPATIMAVSELPLTVNGKTDRAALRRRLLRASSDSDSSTAVGAPSTLLAIWRDVLNVPDLGEADNIFDHGANSFLVVQASHRIKREFGAKLTLREIFTSPSVAEMLSVLAQKAPSIVTQLVSG</sequence>
<dbReference type="InterPro" id="IPR036736">
    <property type="entry name" value="ACP-like_sf"/>
</dbReference>
<dbReference type="InterPro" id="IPR000873">
    <property type="entry name" value="AMP-dep_synth/lig_dom"/>
</dbReference>
<accession>A0A7X0B2H4</accession>
<dbReference type="InterPro" id="IPR010071">
    <property type="entry name" value="AA_adenyl_dom"/>
</dbReference>
<dbReference type="InterPro" id="IPR020459">
    <property type="entry name" value="AMP-binding"/>
</dbReference>
<dbReference type="PANTHER" id="PTHR45527:SF1">
    <property type="entry name" value="FATTY ACID SYNTHASE"/>
    <property type="match status" value="1"/>
</dbReference>
<dbReference type="FunFam" id="3.40.50.980:FF:000001">
    <property type="entry name" value="Non-ribosomal peptide synthetase"/>
    <property type="match status" value="1"/>
</dbReference>
<dbReference type="GO" id="GO:0043041">
    <property type="term" value="P:amino acid activation for nonribosomal peptide biosynthetic process"/>
    <property type="evidence" value="ECO:0007669"/>
    <property type="project" value="TreeGrafter"/>
</dbReference>
<dbReference type="Gene3D" id="3.30.300.30">
    <property type="match status" value="1"/>
</dbReference>
<dbReference type="AlphaFoldDB" id="A0A7X0B2H4"/>
<proteinExistence type="predicted"/>
<dbReference type="GO" id="GO:0044550">
    <property type="term" value="P:secondary metabolite biosynthetic process"/>
    <property type="evidence" value="ECO:0007669"/>
    <property type="project" value="TreeGrafter"/>
</dbReference>
<dbReference type="SUPFAM" id="SSF56801">
    <property type="entry name" value="Acetyl-CoA synthetase-like"/>
    <property type="match status" value="1"/>
</dbReference>
<comment type="caution">
    <text evidence="2">The sequence shown here is derived from an EMBL/GenBank/DDBJ whole genome shotgun (WGS) entry which is preliminary data.</text>
</comment>
<evidence type="ECO:0000313" key="3">
    <source>
        <dbReference type="Proteomes" id="UP000539175"/>
    </source>
</evidence>
<evidence type="ECO:0000313" key="2">
    <source>
        <dbReference type="EMBL" id="MBB6254528.1"/>
    </source>
</evidence>
<dbReference type="SUPFAM" id="SSF47336">
    <property type="entry name" value="ACP-like"/>
    <property type="match status" value="1"/>
</dbReference>
<feature type="domain" description="Carrier" evidence="1">
    <location>
        <begin position="516"/>
        <end position="591"/>
    </location>
</feature>
<dbReference type="InterPro" id="IPR045851">
    <property type="entry name" value="AMP-bd_C_sf"/>
</dbReference>
<evidence type="ECO:0000259" key="1">
    <source>
        <dbReference type="PROSITE" id="PS50075"/>
    </source>
</evidence>
<dbReference type="InterPro" id="IPR025110">
    <property type="entry name" value="AMP-bd_C"/>
</dbReference>
<dbReference type="PANTHER" id="PTHR45527">
    <property type="entry name" value="NONRIBOSOMAL PEPTIDE SYNTHETASE"/>
    <property type="match status" value="1"/>
</dbReference>
<dbReference type="PROSITE" id="PS50075">
    <property type="entry name" value="CARRIER"/>
    <property type="match status" value="1"/>
</dbReference>
<dbReference type="Pfam" id="PF00501">
    <property type="entry name" value="AMP-binding"/>
    <property type="match status" value="1"/>
</dbReference>
<dbReference type="PROSITE" id="PS00455">
    <property type="entry name" value="AMP_BINDING"/>
    <property type="match status" value="1"/>
</dbReference>
<name>A0A7X0B2H4_9PROT</name>
<dbReference type="FunFam" id="3.40.50.12780:FF:000012">
    <property type="entry name" value="Non-ribosomal peptide synthetase"/>
    <property type="match status" value="1"/>
</dbReference>
<dbReference type="Gene3D" id="3.40.50.12780">
    <property type="entry name" value="N-terminal domain of ligase-like"/>
    <property type="match status" value="1"/>
</dbReference>
<dbReference type="GO" id="GO:0005737">
    <property type="term" value="C:cytoplasm"/>
    <property type="evidence" value="ECO:0007669"/>
    <property type="project" value="TreeGrafter"/>
</dbReference>
<dbReference type="EMBL" id="JACIIZ010000018">
    <property type="protein sequence ID" value="MBB6254528.1"/>
    <property type="molecule type" value="Genomic_DNA"/>
</dbReference>
<dbReference type="Gene3D" id="1.10.1200.10">
    <property type="entry name" value="ACP-like"/>
    <property type="match status" value="1"/>
</dbReference>
<dbReference type="Pfam" id="PF00550">
    <property type="entry name" value="PP-binding"/>
    <property type="match status" value="1"/>
</dbReference>
<dbReference type="RefSeq" id="WP_184807051.1">
    <property type="nucleotide sequence ID" value="NZ_JACIIZ010000018.1"/>
</dbReference>
<dbReference type="PRINTS" id="PR00154">
    <property type="entry name" value="AMPBINDING"/>
</dbReference>
<dbReference type="InterPro" id="IPR042099">
    <property type="entry name" value="ANL_N_sf"/>
</dbReference>
<dbReference type="NCBIfam" id="TIGR01733">
    <property type="entry name" value="AA-adenyl-dom"/>
    <property type="match status" value="1"/>
</dbReference>
<dbReference type="InterPro" id="IPR020845">
    <property type="entry name" value="AMP-binding_CS"/>
</dbReference>
<gene>
    <name evidence="2" type="ORF">FHS74_005118</name>
</gene>
<dbReference type="Proteomes" id="UP000539175">
    <property type="component" value="Unassembled WGS sequence"/>
</dbReference>